<evidence type="ECO:0000256" key="8">
    <source>
        <dbReference type="ARBA" id="ARBA00022958"/>
    </source>
</evidence>
<evidence type="ECO:0000256" key="3">
    <source>
        <dbReference type="ARBA" id="ARBA00022448"/>
    </source>
</evidence>
<dbReference type="NCBIfam" id="TIGR00933">
    <property type="entry name" value="2a38"/>
    <property type="match status" value="1"/>
</dbReference>
<evidence type="ECO:0000313" key="15">
    <source>
        <dbReference type="EMBL" id="SKA68324.1"/>
    </source>
</evidence>
<dbReference type="InterPro" id="IPR004772">
    <property type="entry name" value="TrkH"/>
</dbReference>
<dbReference type="EMBL" id="FUYB01000001">
    <property type="protein sequence ID" value="SKA68324.1"/>
    <property type="molecule type" value="Genomic_DNA"/>
</dbReference>
<feature type="transmembrane region" description="Helical" evidence="14">
    <location>
        <begin position="55"/>
        <end position="76"/>
    </location>
</feature>
<keyword evidence="16" id="KW-1185">Reference proteome</keyword>
<feature type="transmembrane region" description="Helical" evidence="14">
    <location>
        <begin position="25"/>
        <end position="43"/>
    </location>
</feature>
<keyword evidence="10 12" id="KW-0406">Ion transport</keyword>
<feature type="transmembrane region" description="Helical" evidence="14">
    <location>
        <begin position="223"/>
        <end position="241"/>
    </location>
</feature>
<keyword evidence="6 12" id="KW-0633">Potassium transport</keyword>
<evidence type="ECO:0000256" key="10">
    <source>
        <dbReference type="ARBA" id="ARBA00023065"/>
    </source>
</evidence>
<feature type="transmembrane region" description="Helical" evidence="14">
    <location>
        <begin position="170"/>
        <end position="194"/>
    </location>
</feature>
<evidence type="ECO:0000256" key="2">
    <source>
        <dbReference type="ARBA" id="ARBA00009137"/>
    </source>
</evidence>
<dbReference type="Proteomes" id="UP000190460">
    <property type="component" value="Unassembled WGS sequence"/>
</dbReference>
<reference evidence="15 16" key="1">
    <citation type="submission" date="2017-02" db="EMBL/GenBank/DDBJ databases">
        <authorList>
            <person name="Peterson S.W."/>
        </authorList>
    </citation>
    <scope>NUCLEOTIDE SEQUENCE [LARGE SCALE GENOMIC DNA]</scope>
    <source>
        <strain evidence="15 16">ATCC 49788</strain>
    </source>
</reference>
<accession>A0A1T4VTI7</accession>
<dbReference type="GO" id="GO:0015379">
    <property type="term" value="F:potassium:chloride symporter activity"/>
    <property type="evidence" value="ECO:0007669"/>
    <property type="project" value="InterPro"/>
</dbReference>
<feature type="transmembrane region" description="Helical" evidence="14">
    <location>
        <begin position="120"/>
        <end position="139"/>
    </location>
</feature>
<evidence type="ECO:0000256" key="5">
    <source>
        <dbReference type="ARBA" id="ARBA00022519"/>
    </source>
</evidence>
<evidence type="ECO:0000256" key="11">
    <source>
        <dbReference type="ARBA" id="ARBA00023136"/>
    </source>
</evidence>
<sequence>MLFSLTMLPPIAIGKLMGDPELSNFWWGFGIVLVVGFLLWLPFKGCKNELRLRDGYLIAVLFWVGLSVAATIPLSLSTNFEINLASAFFETVSGFTTTGASVIVGIDSLPRSINFYRLELHWLGGMGMIVLAVAILPMLGIGGMQLYKAEAPGPVKDSKLTPRITETARLLWYVYLALTILGIGLFLLGGMSWFDAVCHAFSAVSTGGFSTHDSSLSYFNNAFIDYSAIFLMIMGGVSFTLHFTVMHHKSIRFYWQDSEFKLYLFIMLLVCSICILVLMQNSVYPDFLTTLRYASFQVVSIMTSTGLLTTDFSVWPTLLPVLLVFVSFVGGCAGSTGGGLKVIRFLLLMKQGWREVNILTHPRAHTHIKINGEPVPEGVTRSVWGFFAMYVAVFAIFMLGMMAAGHDQVTAFSAVAAALNNMGVGLGTVSSNFSGLDDFTKWWLSFAMLMGRLELFTILVLFSPAFWRK</sequence>
<evidence type="ECO:0000256" key="13">
    <source>
        <dbReference type="PIRSR" id="PIRSR006247-1"/>
    </source>
</evidence>
<keyword evidence="13" id="KW-0479">Metal-binding</keyword>
<dbReference type="PANTHER" id="PTHR32024:SF2">
    <property type="entry name" value="TRK SYSTEM POTASSIUM UPTAKE PROTEIN TRKG-RELATED"/>
    <property type="match status" value="1"/>
</dbReference>
<evidence type="ECO:0000256" key="14">
    <source>
        <dbReference type="SAM" id="Phobius"/>
    </source>
</evidence>
<dbReference type="AlphaFoldDB" id="A0A1T4VTI7"/>
<evidence type="ECO:0000256" key="6">
    <source>
        <dbReference type="ARBA" id="ARBA00022538"/>
    </source>
</evidence>
<evidence type="ECO:0000313" key="16">
    <source>
        <dbReference type="Proteomes" id="UP000190460"/>
    </source>
</evidence>
<keyword evidence="3 12" id="KW-0813">Transport</keyword>
<comment type="function">
    <text evidence="12">Low-affinity potassium transport system. Interacts with Trk system potassium uptake protein TrkA.</text>
</comment>
<keyword evidence="7 14" id="KW-0812">Transmembrane</keyword>
<dbReference type="Pfam" id="PF02386">
    <property type="entry name" value="TrkH"/>
    <property type="match status" value="1"/>
</dbReference>
<feature type="transmembrane region" description="Helical" evidence="14">
    <location>
        <begin position="321"/>
        <end position="343"/>
    </location>
</feature>
<feature type="transmembrane region" description="Helical" evidence="14">
    <location>
        <begin position="383"/>
        <end position="404"/>
    </location>
</feature>
<feature type="binding site" evidence="13">
    <location>
        <position position="97"/>
    </location>
    <ligand>
        <name>K(+)</name>
        <dbReference type="ChEBI" id="CHEBI:29103"/>
    </ligand>
</feature>
<keyword evidence="9 14" id="KW-1133">Transmembrane helix</keyword>
<proteinExistence type="inferred from homology"/>
<feature type="transmembrane region" description="Helical" evidence="14">
    <location>
        <begin position="262"/>
        <end position="279"/>
    </location>
</feature>
<dbReference type="GO" id="GO:0005886">
    <property type="term" value="C:plasma membrane"/>
    <property type="evidence" value="ECO:0007669"/>
    <property type="project" value="UniProtKB-SubCell"/>
</dbReference>
<evidence type="ECO:0000256" key="7">
    <source>
        <dbReference type="ARBA" id="ARBA00022692"/>
    </source>
</evidence>
<evidence type="ECO:0000256" key="9">
    <source>
        <dbReference type="ARBA" id="ARBA00022989"/>
    </source>
</evidence>
<feature type="transmembrane region" description="Helical" evidence="14">
    <location>
        <begin position="442"/>
        <end position="467"/>
    </location>
</feature>
<feature type="binding site" evidence="13">
    <location>
        <position position="421"/>
    </location>
    <ligand>
        <name>K(+)</name>
        <dbReference type="ChEBI" id="CHEBI:29103"/>
    </ligand>
</feature>
<protein>
    <recommendedName>
        <fullName evidence="12">Trk system potassium uptake protein</fullName>
    </recommendedName>
</protein>
<feature type="binding site" evidence="13">
    <location>
        <position position="98"/>
    </location>
    <ligand>
        <name>K(+)</name>
        <dbReference type="ChEBI" id="CHEBI:29103"/>
    </ligand>
</feature>
<feature type="binding site" evidence="13">
    <location>
        <position position="305"/>
    </location>
    <ligand>
        <name>K(+)</name>
        <dbReference type="ChEBI" id="CHEBI:29103"/>
    </ligand>
</feature>
<name>A0A1T4VTI7_9GAMM</name>
<evidence type="ECO:0000256" key="4">
    <source>
        <dbReference type="ARBA" id="ARBA00022475"/>
    </source>
</evidence>
<keyword evidence="5 12" id="KW-0997">Cell inner membrane</keyword>
<dbReference type="InterPro" id="IPR003445">
    <property type="entry name" value="Cat_transpt"/>
</dbReference>
<comment type="similarity">
    <text evidence="2 12">Belongs to the TrkH potassium transport family.</text>
</comment>
<dbReference type="RefSeq" id="WP_327192636.1">
    <property type="nucleotide sequence ID" value="NZ_FUYB01000001.1"/>
</dbReference>
<dbReference type="GO" id="GO:0046872">
    <property type="term" value="F:metal ion binding"/>
    <property type="evidence" value="ECO:0007669"/>
    <property type="project" value="UniProtKB-KW"/>
</dbReference>
<evidence type="ECO:0000256" key="1">
    <source>
        <dbReference type="ARBA" id="ARBA00004429"/>
    </source>
</evidence>
<organism evidence="15 16">
    <name type="scientific">Thiothrix eikelboomii</name>
    <dbReference type="NCBI Taxonomy" id="92487"/>
    <lineage>
        <taxon>Bacteria</taxon>
        <taxon>Pseudomonadati</taxon>
        <taxon>Pseudomonadota</taxon>
        <taxon>Gammaproteobacteria</taxon>
        <taxon>Thiotrichales</taxon>
        <taxon>Thiotrichaceae</taxon>
        <taxon>Thiothrix</taxon>
    </lineage>
</organism>
<evidence type="ECO:0000256" key="12">
    <source>
        <dbReference type="PIRNR" id="PIRNR006247"/>
    </source>
</evidence>
<dbReference type="STRING" id="92487.SAMN02745130_00265"/>
<keyword evidence="11 12" id="KW-0472">Membrane</keyword>
<dbReference type="PANTHER" id="PTHR32024">
    <property type="entry name" value="TRK SYSTEM POTASSIUM UPTAKE PROTEIN TRKG-RELATED"/>
    <property type="match status" value="1"/>
</dbReference>
<feature type="binding site" evidence="13">
    <location>
        <position position="207"/>
    </location>
    <ligand>
        <name>K(+)</name>
        <dbReference type="ChEBI" id="CHEBI:29103"/>
    </ligand>
</feature>
<feature type="binding site" evidence="13">
    <location>
        <position position="422"/>
    </location>
    <ligand>
        <name>K(+)</name>
        <dbReference type="ChEBI" id="CHEBI:29103"/>
    </ligand>
</feature>
<comment type="subcellular location">
    <subcellularLocation>
        <location evidence="1 12">Cell inner membrane</location>
        <topology evidence="1 12">Multi-pass membrane protein</topology>
    </subcellularLocation>
</comment>
<keyword evidence="4 12" id="KW-1003">Cell membrane</keyword>
<keyword evidence="8 12" id="KW-0630">Potassium</keyword>
<dbReference type="PIRSF" id="PIRSF006247">
    <property type="entry name" value="TrkH"/>
    <property type="match status" value="1"/>
</dbReference>
<gene>
    <name evidence="15" type="ORF">SAMN02745130_00265</name>
</gene>